<comment type="caution">
    <text evidence="1">The sequence shown here is derived from an EMBL/GenBank/DDBJ whole genome shotgun (WGS) entry which is preliminary data.</text>
</comment>
<dbReference type="AlphaFoldDB" id="A0A6B0TC21"/>
<name>A0A6B0TC21_9EURY</name>
<dbReference type="Proteomes" id="UP000466535">
    <property type="component" value="Unassembled WGS sequence"/>
</dbReference>
<accession>A0A6B0TC21</accession>
<sequence length="95" mass="10794">MTGTETESDVLVQFHPQEWVDAPGQAHEWGRRQLVDAEDREPVTFAVPRADVTDDTGAVYPDESYEANRLRDHPAAPDWVNDWDGPYLVRTAVEE</sequence>
<reference evidence="1 2" key="1">
    <citation type="submission" date="2019-12" db="EMBL/GenBank/DDBJ databases">
        <title>Isolation and characterization of three novel carbon monoxide-oxidizing members of Halobacteria from salione crusts and soils.</title>
        <authorList>
            <person name="Myers M.R."/>
            <person name="King G.M."/>
        </authorList>
    </citation>
    <scope>NUCLEOTIDE SEQUENCE [LARGE SCALE GENOMIC DNA]</scope>
    <source>
        <strain evidence="1 2">WSH3</strain>
    </source>
</reference>
<dbReference type="RefSeq" id="WP_159765101.1">
    <property type="nucleotide sequence ID" value="NZ_WUUT01000007.1"/>
</dbReference>
<dbReference type="EMBL" id="WUUT01000007">
    <property type="protein sequence ID" value="MXR52942.1"/>
    <property type="molecule type" value="Genomic_DNA"/>
</dbReference>
<organism evidence="1 2">
    <name type="scientific">Halovenus carboxidivorans</name>
    <dbReference type="NCBI Taxonomy" id="2692199"/>
    <lineage>
        <taxon>Archaea</taxon>
        <taxon>Methanobacteriati</taxon>
        <taxon>Methanobacteriota</taxon>
        <taxon>Stenosarchaea group</taxon>
        <taxon>Halobacteria</taxon>
        <taxon>Halobacteriales</taxon>
        <taxon>Haloarculaceae</taxon>
        <taxon>Halovenus</taxon>
    </lineage>
</organism>
<protein>
    <submittedName>
        <fullName evidence="1">Uncharacterized protein</fullName>
    </submittedName>
</protein>
<evidence type="ECO:0000313" key="2">
    <source>
        <dbReference type="Proteomes" id="UP000466535"/>
    </source>
</evidence>
<proteinExistence type="predicted"/>
<keyword evidence="2" id="KW-1185">Reference proteome</keyword>
<dbReference type="OrthoDB" id="236661at2157"/>
<gene>
    <name evidence="1" type="ORF">GRX03_15185</name>
</gene>
<evidence type="ECO:0000313" key="1">
    <source>
        <dbReference type="EMBL" id="MXR52942.1"/>
    </source>
</evidence>